<reference evidence="2" key="1">
    <citation type="submission" date="2015-10" db="EMBL/GenBank/DDBJ databases">
        <authorList>
            <person name="Gilbert D.G."/>
        </authorList>
    </citation>
    <scope>NUCLEOTIDE SEQUENCE</scope>
    <source>
        <strain evidence="2">Phyl III-seqv23</strain>
    </source>
</reference>
<protein>
    <submittedName>
        <fullName evidence="2">Uncharacterized protein</fullName>
    </submittedName>
</protein>
<accession>A0A0S4U1P9</accession>
<name>A0A0S4U1P9_RALSL</name>
<dbReference type="EMBL" id="LN899819">
    <property type="protein sequence ID" value="CUV15887.1"/>
    <property type="molecule type" value="Genomic_DNA"/>
</dbReference>
<evidence type="ECO:0000256" key="1">
    <source>
        <dbReference type="SAM" id="MobiDB-lite"/>
    </source>
</evidence>
<sequence length="78" mass="8209">MAGNWDDDYADHAVGGRCKGKRGSGGLARKYNQAQNQQTADAVKAAGGLSEQQLEALHDAISGCGYGWSELVDVAQKI</sequence>
<proteinExistence type="predicted"/>
<feature type="region of interest" description="Disordered" evidence="1">
    <location>
        <begin position="1"/>
        <end position="24"/>
    </location>
</feature>
<gene>
    <name evidence="2" type="ORF">RUN39_v1_2760003</name>
</gene>
<dbReference type="AlphaFoldDB" id="A0A0S4U1P9"/>
<evidence type="ECO:0000313" key="2">
    <source>
        <dbReference type="EMBL" id="CUV15887.1"/>
    </source>
</evidence>
<organism evidence="2">
    <name type="scientific">Ralstonia solanacearum</name>
    <name type="common">Pseudomonas solanacearum</name>
    <dbReference type="NCBI Taxonomy" id="305"/>
    <lineage>
        <taxon>Bacteria</taxon>
        <taxon>Pseudomonadati</taxon>
        <taxon>Pseudomonadota</taxon>
        <taxon>Betaproteobacteria</taxon>
        <taxon>Burkholderiales</taxon>
        <taxon>Burkholderiaceae</taxon>
        <taxon>Ralstonia</taxon>
        <taxon>Ralstonia solanacearum species complex</taxon>
    </lineage>
</organism>